<feature type="non-terminal residue" evidence="1">
    <location>
        <position position="125"/>
    </location>
</feature>
<proteinExistence type="predicted"/>
<accession>X1AB51</accession>
<comment type="caution">
    <text evidence="1">The sequence shown here is derived from an EMBL/GenBank/DDBJ whole genome shotgun (WGS) entry which is preliminary data.</text>
</comment>
<dbReference type="AlphaFoldDB" id="X1AB51"/>
<name>X1AB51_9ZZZZ</name>
<sequence length="125" mass="14120">MELVGIVNIIEAGRPDWVETAVIEHKRLNVHINGIGTAAYLTLIGGIENRNQLKLRQDYLTTNRYALTNLSRPIDKVFSAKGGGNIYNVKQTAKEKTLRKGLSNVRHGKSIRTWIKDIQANKFYT</sequence>
<protein>
    <submittedName>
        <fullName evidence="1">Uncharacterized protein</fullName>
    </submittedName>
</protein>
<organism evidence="1">
    <name type="scientific">marine sediment metagenome</name>
    <dbReference type="NCBI Taxonomy" id="412755"/>
    <lineage>
        <taxon>unclassified sequences</taxon>
        <taxon>metagenomes</taxon>
        <taxon>ecological metagenomes</taxon>
    </lineage>
</organism>
<dbReference type="EMBL" id="BART01008175">
    <property type="protein sequence ID" value="GAG69913.1"/>
    <property type="molecule type" value="Genomic_DNA"/>
</dbReference>
<reference evidence="1" key="1">
    <citation type="journal article" date="2014" name="Front. Microbiol.">
        <title>High frequency of phylogenetically diverse reductive dehalogenase-homologous genes in deep subseafloor sedimentary metagenomes.</title>
        <authorList>
            <person name="Kawai M."/>
            <person name="Futagami T."/>
            <person name="Toyoda A."/>
            <person name="Takaki Y."/>
            <person name="Nishi S."/>
            <person name="Hori S."/>
            <person name="Arai W."/>
            <person name="Tsubouchi T."/>
            <person name="Morono Y."/>
            <person name="Uchiyama I."/>
            <person name="Ito T."/>
            <person name="Fujiyama A."/>
            <person name="Inagaki F."/>
            <person name="Takami H."/>
        </authorList>
    </citation>
    <scope>NUCLEOTIDE SEQUENCE</scope>
    <source>
        <strain evidence="1">Expedition CK06-06</strain>
    </source>
</reference>
<evidence type="ECO:0000313" key="1">
    <source>
        <dbReference type="EMBL" id="GAG69913.1"/>
    </source>
</evidence>
<gene>
    <name evidence="1" type="ORF">S01H4_18440</name>
</gene>